<feature type="transmembrane region" description="Helical" evidence="1">
    <location>
        <begin position="216"/>
        <end position="237"/>
    </location>
</feature>
<evidence type="ECO:0000259" key="2">
    <source>
        <dbReference type="Pfam" id="PF00487"/>
    </source>
</evidence>
<feature type="transmembrane region" description="Helical" evidence="1">
    <location>
        <begin position="55"/>
        <end position="74"/>
    </location>
</feature>
<feature type="transmembrane region" description="Helical" evidence="1">
    <location>
        <begin position="80"/>
        <end position="100"/>
    </location>
</feature>
<evidence type="ECO:0000313" key="3">
    <source>
        <dbReference type="EMBL" id="TGL58094.1"/>
    </source>
</evidence>
<dbReference type="GO" id="GO:0016491">
    <property type="term" value="F:oxidoreductase activity"/>
    <property type="evidence" value="ECO:0007669"/>
    <property type="project" value="InterPro"/>
</dbReference>
<feature type="domain" description="Fatty acid desaturase" evidence="2">
    <location>
        <begin position="81"/>
        <end position="329"/>
    </location>
</feature>
<dbReference type="PANTHER" id="PTHR32100">
    <property type="entry name" value="OMEGA-6 FATTY ACID DESATURASE, CHLOROPLASTIC"/>
    <property type="match status" value="1"/>
</dbReference>
<dbReference type="InterPro" id="IPR005804">
    <property type="entry name" value="FA_desaturase_dom"/>
</dbReference>
<dbReference type="GO" id="GO:0006629">
    <property type="term" value="P:lipid metabolic process"/>
    <property type="evidence" value="ECO:0007669"/>
    <property type="project" value="InterPro"/>
</dbReference>
<sequence>MARSRGFFMSPTLEMVRSQRDAGASDRFRPSSLDGPRKAIRSYLFKPNGWKAMKVLAFGFLFQTFSYSVIYAALVYGNYFLLVTGWILCGMSVTSLFVIGHDCAHGSFLKNTKVGDFIGHVCFLFSFYPYYGWKYTHNAHHAHTNDISTHSHDVYFDNAWTPFTVEEYLALKQTSKLRAFLYKMTRYFPPFGSLLHNVAFHAFPGKFIESHKNKLYFSYGILVLGLGFICYGLSMLVGNPFAFFHFLIMPGILFQFWMSYYTYLHHTSTEIQFYQKSEWTPYLGQIVSTYNFLNPKWLSFIHFHIDIHTPHHLSTAIPCYHLLEAYKDLKCSDFAEDLKEGKFQWSYLFKQLKECHVWDMEEKRYRRFSEVEGV</sequence>
<reference evidence="3" key="1">
    <citation type="journal article" date="2019" name="PLoS Negl. Trop. Dis.">
        <title>Revisiting the worldwide diversity of Leptospira species in the environment.</title>
        <authorList>
            <person name="Vincent A.T."/>
            <person name="Schiettekatte O."/>
            <person name="Bourhy P."/>
            <person name="Veyrier F.J."/>
            <person name="Picardeau M."/>
        </authorList>
    </citation>
    <scope>NUCLEOTIDE SEQUENCE [LARGE SCALE GENOMIC DNA]</scope>
    <source>
        <strain evidence="3">201702476</strain>
    </source>
</reference>
<gene>
    <name evidence="3" type="ORF">EHQ58_11940</name>
</gene>
<dbReference type="Pfam" id="PF00487">
    <property type="entry name" value="FA_desaturase"/>
    <property type="match status" value="1"/>
</dbReference>
<dbReference type="Proteomes" id="UP000297693">
    <property type="component" value="Unassembled WGS sequence"/>
</dbReference>
<keyword evidence="1" id="KW-1133">Transmembrane helix</keyword>
<organism evidence="3 4">
    <name type="scientific">Leptospira ognonensis</name>
    <dbReference type="NCBI Taxonomy" id="2484945"/>
    <lineage>
        <taxon>Bacteria</taxon>
        <taxon>Pseudomonadati</taxon>
        <taxon>Spirochaetota</taxon>
        <taxon>Spirochaetia</taxon>
        <taxon>Leptospirales</taxon>
        <taxon>Leptospiraceae</taxon>
        <taxon>Leptospira</taxon>
    </lineage>
</organism>
<comment type="caution">
    <text evidence="3">The sequence shown here is derived from an EMBL/GenBank/DDBJ whole genome shotgun (WGS) entry which is preliminary data.</text>
</comment>
<keyword evidence="1" id="KW-0472">Membrane</keyword>
<evidence type="ECO:0000256" key="1">
    <source>
        <dbReference type="SAM" id="Phobius"/>
    </source>
</evidence>
<proteinExistence type="predicted"/>
<name>A0A4R9JZD1_9LEPT</name>
<dbReference type="OrthoDB" id="9769653at2"/>
<evidence type="ECO:0000313" key="4">
    <source>
        <dbReference type="Proteomes" id="UP000297693"/>
    </source>
</evidence>
<dbReference type="AlphaFoldDB" id="A0A4R9JZD1"/>
<keyword evidence="4" id="KW-1185">Reference proteome</keyword>
<dbReference type="EMBL" id="RQGD01000034">
    <property type="protein sequence ID" value="TGL58094.1"/>
    <property type="molecule type" value="Genomic_DNA"/>
</dbReference>
<dbReference type="InterPro" id="IPR012171">
    <property type="entry name" value="Fatty_acid_desaturase"/>
</dbReference>
<feature type="transmembrane region" description="Helical" evidence="1">
    <location>
        <begin position="243"/>
        <end position="263"/>
    </location>
</feature>
<protein>
    <recommendedName>
        <fullName evidence="2">Fatty acid desaturase domain-containing protein</fullName>
    </recommendedName>
</protein>
<keyword evidence="1" id="KW-0812">Transmembrane</keyword>
<accession>A0A4R9JZD1</accession>